<dbReference type="EMBL" id="JAWQEG010004392">
    <property type="protein sequence ID" value="KAK3861838.1"/>
    <property type="molecule type" value="Genomic_DNA"/>
</dbReference>
<feature type="region of interest" description="Disordered" evidence="5">
    <location>
        <begin position="283"/>
        <end position="305"/>
    </location>
</feature>
<accession>A0AAE1EUR1</accession>
<evidence type="ECO:0000256" key="5">
    <source>
        <dbReference type="SAM" id="MobiDB-lite"/>
    </source>
</evidence>
<organism evidence="7 8">
    <name type="scientific">Petrolisthes cinctipes</name>
    <name type="common">Flat porcelain crab</name>
    <dbReference type="NCBI Taxonomy" id="88211"/>
    <lineage>
        <taxon>Eukaryota</taxon>
        <taxon>Metazoa</taxon>
        <taxon>Ecdysozoa</taxon>
        <taxon>Arthropoda</taxon>
        <taxon>Crustacea</taxon>
        <taxon>Multicrustacea</taxon>
        <taxon>Malacostraca</taxon>
        <taxon>Eumalacostraca</taxon>
        <taxon>Eucarida</taxon>
        <taxon>Decapoda</taxon>
        <taxon>Pleocyemata</taxon>
        <taxon>Anomura</taxon>
        <taxon>Galatheoidea</taxon>
        <taxon>Porcellanidae</taxon>
        <taxon>Petrolisthes</taxon>
    </lineage>
</organism>
<evidence type="ECO:0000313" key="8">
    <source>
        <dbReference type="Proteomes" id="UP001286313"/>
    </source>
</evidence>
<dbReference type="InterPro" id="IPR019537">
    <property type="entry name" value="TMEM65"/>
</dbReference>
<feature type="region of interest" description="Disordered" evidence="5">
    <location>
        <begin position="41"/>
        <end position="69"/>
    </location>
</feature>
<name>A0AAE1EUR1_PETCI</name>
<evidence type="ECO:0008006" key="9">
    <source>
        <dbReference type="Google" id="ProtNLM"/>
    </source>
</evidence>
<gene>
    <name evidence="7" type="ORF">Pcinc_032238</name>
</gene>
<dbReference type="GO" id="GO:0005739">
    <property type="term" value="C:mitochondrion"/>
    <property type="evidence" value="ECO:0007669"/>
    <property type="project" value="TreeGrafter"/>
</dbReference>
<proteinExistence type="predicted"/>
<comment type="caution">
    <text evidence="7">The sequence shown here is derived from an EMBL/GenBank/DDBJ whole genome shotgun (WGS) entry which is preliminary data.</text>
</comment>
<evidence type="ECO:0000256" key="1">
    <source>
        <dbReference type="ARBA" id="ARBA00004141"/>
    </source>
</evidence>
<comment type="subcellular location">
    <subcellularLocation>
        <location evidence="1">Membrane</location>
        <topology evidence="1">Multi-pass membrane protein</topology>
    </subcellularLocation>
</comment>
<keyword evidence="2 6" id="KW-0812">Transmembrane</keyword>
<keyword evidence="8" id="KW-1185">Reference proteome</keyword>
<evidence type="ECO:0000256" key="2">
    <source>
        <dbReference type="ARBA" id="ARBA00022692"/>
    </source>
</evidence>
<feature type="compositionally biased region" description="Low complexity" evidence="5">
    <location>
        <begin position="289"/>
        <end position="305"/>
    </location>
</feature>
<protein>
    <recommendedName>
        <fullName evidence="9">Transmembrane protein 65</fullName>
    </recommendedName>
</protein>
<reference evidence="7" key="1">
    <citation type="submission" date="2023-10" db="EMBL/GenBank/DDBJ databases">
        <title>Genome assemblies of two species of porcelain crab, Petrolisthes cinctipes and Petrolisthes manimaculis (Anomura: Porcellanidae).</title>
        <authorList>
            <person name="Angst P."/>
        </authorList>
    </citation>
    <scope>NUCLEOTIDE SEQUENCE</scope>
    <source>
        <strain evidence="7">PB745_01</strain>
        <tissue evidence="7">Gill</tissue>
    </source>
</reference>
<dbReference type="AlphaFoldDB" id="A0AAE1EUR1"/>
<feature type="transmembrane region" description="Helical" evidence="6">
    <location>
        <begin position="253"/>
        <end position="277"/>
    </location>
</feature>
<evidence type="ECO:0000256" key="6">
    <source>
        <dbReference type="SAM" id="Phobius"/>
    </source>
</evidence>
<sequence>MWTGWRRPLSYRQLWTSLKLNSGVNNFIRFSQTRRIQISSRQFGEERERPVQSIDDEGKGVTQTTSASDNLSNDQLAQLVASLSPEERIVILDQIHHIHAEEAKKKAEEKLASWRWRSRFGRPTSLHTQFGADPTGTYCEIPAEWLRKKAAERNKPKKPTIAELRKLAVHNALPFVGFGLLDNVIMIVAGDYIDLTIGTMLGISTMAAAALGNTISDLAGIGSAWYVENIAVKIGIRAPELTQEQLGLMSCRWIANMGRGLGVVLGCLLGMFPLLFLPNHAEDKKTRPSESSSSSQNQASPATST</sequence>
<dbReference type="PANTHER" id="PTHR21706">
    <property type="entry name" value="TRANSMEMBRANE PROTEIN 65"/>
    <property type="match status" value="1"/>
</dbReference>
<evidence type="ECO:0000256" key="3">
    <source>
        <dbReference type="ARBA" id="ARBA00022989"/>
    </source>
</evidence>
<keyword evidence="4 6" id="KW-0472">Membrane</keyword>
<dbReference type="Proteomes" id="UP001286313">
    <property type="component" value="Unassembled WGS sequence"/>
</dbReference>
<dbReference type="GO" id="GO:0016020">
    <property type="term" value="C:membrane"/>
    <property type="evidence" value="ECO:0007669"/>
    <property type="project" value="UniProtKB-SubCell"/>
</dbReference>
<evidence type="ECO:0000256" key="4">
    <source>
        <dbReference type="ARBA" id="ARBA00023136"/>
    </source>
</evidence>
<keyword evidence="3 6" id="KW-1133">Transmembrane helix</keyword>
<evidence type="ECO:0000313" key="7">
    <source>
        <dbReference type="EMBL" id="KAK3861838.1"/>
    </source>
</evidence>
<dbReference type="PANTHER" id="PTHR21706:SF15">
    <property type="entry name" value="TRANSMEMBRANE PROTEIN 65"/>
    <property type="match status" value="1"/>
</dbReference>
<dbReference type="Pfam" id="PF10507">
    <property type="entry name" value="TMEM65"/>
    <property type="match status" value="1"/>
</dbReference>